<feature type="transmembrane region" description="Helical" evidence="1">
    <location>
        <begin position="43"/>
        <end position="64"/>
    </location>
</feature>
<feature type="transmembrane region" description="Helical" evidence="1">
    <location>
        <begin position="20"/>
        <end position="37"/>
    </location>
</feature>
<keyword evidence="1" id="KW-1133">Transmembrane helix</keyword>
<evidence type="ECO:0008006" key="4">
    <source>
        <dbReference type="Google" id="ProtNLM"/>
    </source>
</evidence>
<dbReference type="OrthoDB" id="5464967at2"/>
<protein>
    <recommendedName>
        <fullName evidence="4">Bacterial Pleckstrin homology domain-containing protein</fullName>
    </recommendedName>
</protein>
<gene>
    <name evidence="2" type="ORF">DPQ33_12470</name>
</gene>
<dbReference type="EMBL" id="QMIE01000011">
    <property type="protein sequence ID" value="TVM16426.1"/>
    <property type="molecule type" value="Genomic_DNA"/>
</dbReference>
<name>A0A7M3MDS0_9BACT</name>
<reference evidence="2 3" key="1">
    <citation type="submission" date="2018-06" db="EMBL/GenBank/DDBJ databases">
        <title>Complete genome of Desulfovibrio indonesiensis P37SLT.</title>
        <authorList>
            <person name="Crispim J.S."/>
            <person name="Vidigal P.M.P."/>
            <person name="Silva L.C.F."/>
            <person name="Laguardia C.N."/>
            <person name="Araujo L.C."/>
            <person name="Dias R.S."/>
            <person name="Sousa M.P."/>
            <person name="Paula S.O."/>
            <person name="Silva C."/>
        </authorList>
    </citation>
    <scope>NUCLEOTIDE SEQUENCE [LARGE SCALE GENOMIC DNA]</scope>
    <source>
        <strain evidence="2 3">P37SLT</strain>
    </source>
</reference>
<keyword evidence="1" id="KW-0472">Membrane</keyword>
<evidence type="ECO:0000256" key="1">
    <source>
        <dbReference type="SAM" id="Phobius"/>
    </source>
</evidence>
<evidence type="ECO:0000313" key="2">
    <source>
        <dbReference type="EMBL" id="TVM16426.1"/>
    </source>
</evidence>
<evidence type="ECO:0000313" key="3">
    <source>
        <dbReference type="Proteomes" id="UP000448292"/>
    </source>
</evidence>
<dbReference type="RefSeq" id="WP_144303549.1">
    <property type="nucleotide sequence ID" value="NZ_QMIE01000011.1"/>
</dbReference>
<dbReference type="Proteomes" id="UP000448292">
    <property type="component" value="Unassembled WGS sequence"/>
</dbReference>
<sequence>MTDESALELYAVPMPRLWQALYLVGVAVVAGAVAWSFKAGFTWTGICLIAVGVPMGALFWYMIFYAPSRVYLGLGETSLTVAAGSFAAREIPYSSIERVFEIDLKNPSPEDESLKPGKSRRGLKVGSYRAGIFELPGGKEGLFAASGNTAFALRTAEGFVFVRPSRPQQFREMLAAYGGS</sequence>
<keyword evidence="3" id="KW-1185">Reference proteome</keyword>
<proteinExistence type="predicted"/>
<dbReference type="AlphaFoldDB" id="A0A7M3MDS0"/>
<comment type="caution">
    <text evidence="2">The sequence shown here is derived from an EMBL/GenBank/DDBJ whole genome shotgun (WGS) entry which is preliminary data.</text>
</comment>
<organism evidence="2 3">
    <name type="scientific">Oceanidesulfovibrio indonesiensis</name>
    <dbReference type="NCBI Taxonomy" id="54767"/>
    <lineage>
        <taxon>Bacteria</taxon>
        <taxon>Pseudomonadati</taxon>
        <taxon>Thermodesulfobacteriota</taxon>
        <taxon>Desulfovibrionia</taxon>
        <taxon>Desulfovibrionales</taxon>
        <taxon>Desulfovibrionaceae</taxon>
        <taxon>Oceanidesulfovibrio</taxon>
    </lineage>
</organism>
<keyword evidence="1" id="KW-0812">Transmembrane</keyword>
<accession>A0A7M3MDS0</accession>